<dbReference type="PANTHER" id="PTHR36180">
    <property type="entry name" value="DNA-BINDING PROTEIN-RELATED-RELATED"/>
    <property type="match status" value="1"/>
</dbReference>
<feature type="domain" description="Antirepressor protein C-terminal" evidence="1">
    <location>
        <begin position="129"/>
        <end position="229"/>
    </location>
</feature>
<dbReference type="PANTHER" id="PTHR36180:SF1">
    <property type="entry name" value="ANTA_ANTB ANTIREPRESSOR DOMAIN-CONTAINING PROTEIN"/>
    <property type="match status" value="1"/>
</dbReference>
<dbReference type="EMBL" id="CP013213">
    <property type="protein sequence ID" value="AMC94245.1"/>
    <property type="molecule type" value="Genomic_DNA"/>
</dbReference>
<dbReference type="OrthoDB" id="9812611at2"/>
<gene>
    <name evidence="3" type="ORF">AOC36_09690</name>
</gene>
<proteinExistence type="predicted"/>
<evidence type="ECO:0000259" key="2">
    <source>
        <dbReference type="Pfam" id="PF08346"/>
    </source>
</evidence>
<evidence type="ECO:0008006" key="5">
    <source>
        <dbReference type="Google" id="ProtNLM"/>
    </source>
</evidence>
<dbReference type="InterPro" id="IPR013557">
    <property type="entry name" value="AntA/B_antirep"/>
</dbReference>
<dbReference type="AlphaFoldDB" id="A0A120JTX6"/>
<dbReference type="KEGG" id="erl:AOC36_09690"/>
<dbReference type="GO" id="GO:0003677">
    <property type="term" value="F:DNA binding"/>
    <property type="evidence" value="ECO:0007669"/>
    <property type="project" value="InterPro"/>
</dbReference>
<dbReference type="RefSeq" id="WP_067633764.1">
    <property type="nucleotide sequence ID" value="NZ_CP013213.1"/>
</dbReference>
<reference evidence="3 4" key="1">
    <citation type="submission" date="2015-10" db="EMBL/GenBank/DDBJ databases">
        <title>Erysipelothrix larvae sp. LV19 isolated from the larval gut of the rhinoceros beetle, Trypoxylus dichotomus.</title>
        <authorList>
            <person name="Lim S."/>
            <person name="Kim B.-C."/>
        </authorList>
    </citation>
    <scope>NUCLEOTIDE SEQUENCE [LARGE SCALE GENOMIC DNA]</scope>
    <source>
        <strain evidence="3 4">LV19</strain>
    </source>
</reference>
<evidence type="ECO:0000259" key="1">
    <source>
        <dbReference type="Pfam" id="PF03374"/>
    </source>
</evidence>
<evidence type="ECO:0000313" key="3">
    <source>
        <dbReference type="EMBL" id="AMC94245.1"/>
    </source>
</evidence>
<organism evidence="3 4">
    <name type="scientific">Erysipelothrix larvae</name>
    <dbReference type="NCBI Taxonomy" id="1514105"/>
    <lineage>
        <taxon>Bacteria</taxon>
        <taxon>Bacillati</taxon>
        <taxon>Bacillota</taxon>
        <taxon>Erysipelotrichia</taxon>
        <taxon>Erysipelotrichales</taxon>
        <taxon>Erysipelotrichaceae</taxon>
        <taxon>Erysipelothrix</taxon>
    </lineage>
</organism>
<name>A0A120JTX6_9FIRM</name>
<protein>
    <recommendedName>
        <fullName evidence="5">Antirepressor</fullName>
    </recommendedName>
</protein>
<dbReference type="Pfam" id="PF03374">
    <property type="entry name" value="ANT"/>
    <property type="match status" value="1"/>
</dbReference>
<accession>A0A120JTX6</accession>
<evidence type="ECO:0000313" key="4">
    <source>
        <dbReference type="Proteomes" id="UP000063781"/>
    </source>
</evidence>
<dbReference type="STRING" id="1514105.AOC36_09690"/>
<feature type="domain" description="AntA/AntB antirepressor" evidence="2">
    <location>
        <begin position="16"/>
        <end position="88"/>
    </location>
</feature>
<sequence>MSNLIPIEATNNRITVSARELHFFLEIGTQFKDWFPRMIEYGFVGGEDFNPLKKEQVRTEGNREVKREIQDYQLTIDCAKQISMLQRNDKGMQARKYFIEVEKSWNTPEKIMARALEFAKKELSTLEIEMKEMQPKVEFFDQVASSKDAIEMGKVAKTLNIPGLGRNKLFELLRDKGILMKNNLPYQKYCDSRHFRVIETKYTTPDGEVRINFKTLVYQKGLAYIRKIVTEGHDAK</sequence>
<dbReference type="InterPro" id="IPR005039">
    <property type="entry name" value="Ant_C"/>
</dbReference>
<keyword evidence="4" id="KW-1185">Reference proteome</keyword>
<dbReference type="Proteomes" id="UP000063781">
    <property type="component" value="Chromosome"/>
</dbReference>
<dbReference type="Pfam" id="PF08346">
    <property type="entry name" value="AntA"/>
    <property type="match status" value="1"/>
</dbReference>